<dbReference type="Proteomes" id="UP001317705">
    <property type="component" value="Chromosome"/>
</dbReference>
<feature type="chain" id="PRO_5045075653" description="Surface-adhesin protein E-like domain-containing protein" evidence="1">
    <location>
        <begin position="21"/>
        <end position="122"/>
    </location>
</feature>
<dbReference type="RefSeq" id="WP_282000671.1">
    <property type="nucleotide sequence ID" value="NZ_AP027151.1"/>
</dbReference>
<dbReference type="Pfam" id="PF16747">
    <property type="entry name" value="Adhesin_E"/>
    <property type="match status" value="1"/>
</dbReference>
<feature type="signal peptide" evidence="1">
    <location>
        <begin position="1"/>
        <end position="20"/>
    </location>
</feature>
<keyword evidence="4" id="KW-1185">Reference proteome</keyword>
<reference evidence="3 4" key="1">
    <citation type="submission" date="2022-12" db="EMBL/GenBank/DDBJ databases">
        <title>Polyphasic characterization of Geotalea uranireducens NIT-SL11 newly isolated from a complex of sewage sludge and microbially reduced graphene oxide.</title>
        <authorList>
            <person name="Xie L."/>
            <person name="Yoshida N."/>
            <person name="Meng L."/>
        </authorList>
    </citation>
    <scope>NUCLEOTIDE SEQUENCE [LARGE SCALE GENOMIC DNA]</scope>
    <source>
        <strain evidence="3 4">NIT-SL11</strain>
    </source>
</reference>
<keyword evidence="1" id="KW-0732">Signal</keyword>
<dbReference type="InterPro" id="IPR031939">
    <property type="entry name" value="Adhesin_E-like"/>
</dbReference>
<gene>
    <name evidence="3" type="ORF">GURASL_34970</name>
</gene>
<protein>
    <recommendedName>
        <fullName evidence="2">Surface-adhesin protein E-like domain-containing protein</fullName>
    </recommendedName>
</protein>
<feature type="domain" description="Surface-adhesin protein E-like" evidence="2">
    <location>
        <begin position="22"/>
        <end position="122"/>
    </location>
</feature>
<organism evidence="3 4">
    <name type="scientific">Geotalea uraniireducens</name>
    <dbReference type="NCBI Taxonomy" id="351604"/>
    <lineage>
        <taxon>Bacteria</taxon>
        <taxon>Pseudomonadati</taxon>
        <taxon>Thermodesulfobacteriota</taxon>
        <taxon>Desulfuromonadia</taxon>
        <taxon>Geobacterales</taxon>
        <taxon>Geobacteraceae</taxon>
        <taxon>Geotalea</taxon>
    </lineage>
</organism>
<name>A0ABM8ER38_9BACT</name>
<evidence type="ECO:0000259" key="2">
    <source>
        <dbReference type="Pfam" id="PF16747"/>
    </source>
</evidence>
<accession>A0ABM8ER38</accession>
<sequence length="122" mass="13853">MKWLAMTMLIIMAAAGEAVADWQVYREGKTVIAAVDYLSYAPYHNQPSVWVRWHYVKPRQGVAGRKIQFTADCTAHRLFEIADATYNTAGDFIATSKYYQAPREFPIKPGSLNEATFELLCK</sequence>
<proteinExistence type="predicted"/>
<evidence type="ECO:0000313" key="4">
    <source>
        <dbReference type="Proteomes" id="UP001317705"/>
    </source>
</evidence>
<dbReference type="EMBL" id="AP027151">
    <property type="protein sequence ID" value="BDV44574.1"/>
    <property type="molecule type" value="Genomic_DNA"/>
</dbReference>
<evidence type="ECO:0000313" key="3">
    <source>
        <dbReference type="EMBL" id="BDV44574.1"/>
    </source>
</evidence>
<evidence type="ECO:0000256" key="1">
    <source>
        <dbReference type="SAM" id="SignalP"/>
    </source>
</evidence>